<organism evidence="2 3">
    <name type="scientific">Stenomitos frigidus AS-A4</name>
    <dbReference type="NCBI Taxonomy" id="2933935"/>
    <lineage>
        <taxon>Bacteria</taxon>
        <taxon>Bacillati</taxon>
        <taxon>Cyanobacteriota</taxon>
        <taxon>Cyanophyceae</taxon>
        <taxon>Leptolyngbyales</taxon>
        <taxon>Leptolyngbyaceae</taxon>
        <taxon>Stenomitos</taxon>
    </lineage>
</organism>
<keyword evidence="1" id="KW-0732">Signal</keyword>
<sequence length="269" mass="28462">MSNVLTRSCCFILLLLGSWTLVAQRGQAETPKKTNPLLLLQPGATPSPLVLTQRALTVVGQGQVTVPADRAILEFQLGSRNSLSAPELPGVSLPSASTVTPETLQPLVTALKEAGVKADQIELQTSPLESPHLLVTLLKPTREQVQKVVMTVNQAVTRSQQLFLQSIGAAYSVKSCQPLEQSAQRLALADARRQMTPLAQALRMQVGEILLVTVLPLQGAASSVGCGSKVGVSSSLLATPDETALPPYNAAAVPEVKVRSQISVTYGMQ</sequence>
<evidence type="ECO:0000313" key="3">
    <source>
        <dbReference type="Proteomes" id="UP001476950"/>
    </source>
</evidence>
<comment type="caution">
    <text evidence="2">The sequence shown here is derived from an EMBL/GenBank/DDBJ whole genome shotgun (WGS) entry which is preliminary data.</text>
</comment>
<dbReference type="InterPro" id="IPR007497">
    <property type="entry name" value="SIMPL/DUF541"/>
</dbReference>
<evidence type="ECO:0000313" key="2">
    <source>
        <dbReference type="EMBL" id="MEP1058618.1"/>
    </source>
</evidence>
<evidence type="ECO:0000256" key="1">
    <source>
        <dbReference type="SAM" id="SignalP"/>
    </source>
</evidence>
<keyword evidence="3" id="KW-1185">Reference proteome</keyword>
<protein>
    <submittedName>
        <fullName evidence="2">SIMPL domain-containing protein</fullName>
    </submittedName>
</protein>
<feature type="chain" id="PRO_5046985970" evidence="1">
    <location>
        <begin position="24"/>
        <end position="269"/>
    </location>
</feature>
<feature type="signal peptide" evidence="1">
    <location>
        <begin position="1"/>
        <end position="23"/>
    </location>
</feature>
<dbReference type="Proteomes" id="UP001476950">
    <property type="component" value="Unassembled WGS sequence"/>
</dbReference>
<dbReference type="RefSeq" id="WP_190447270.1">
    <property type="nucleotide sequence ID" value="NZ_JAMPLM010000006.1"/>
</dbReference>
<proteinExistence type="predicted"/>
<reference evidence="2 3" key="1">
    <citation type="submission" date="2022-04" db="EMBL/GenBank/DDBJ databases">
        <title>Positive selection, recombination, and allopatry shape intraspecific diversity of widespread and dominant cyanobacteria.</title>
        <authorList>
            <person name="Wei J."/>
            <person name="Shu W."/>
            <person name="Hu C."/>
        </authorList>
    </citation>
    <scope>NUCLEOTIDE SEQUENCE [LARGE SCALE GENOMIC DNA]</scope>
    <source>
        <strain evidence="2 3">AS-A4</strain>
    </source>
</reference>
<gene>
    <name evidence="2" type="ORF">NDI38_09220</name>
</gene>
<dbReference type="Pfam" id="PF04402">
    <property type="entry name" value="SIMPL"/>
    <property type="match status" value="1"/>
</dbReference>
<dbReference type="EMBL" id="JAMPLM010000006">
    <property type="protein sequence ID" value="MEP1058618.1"/>
    <property type="molecule type" value="Genomic_DNA"/>
</dbReference>
<accession>A0ABV0KHV3</accession>
<name>A0ABV0KHV3_9CYAN</name>